<dbReference type="HOGENOM" id="CLU_036100_1_0_1"/>
<dbReference type="GO" id="GO:0061685">
    <property type="term" value="F:diphthine methylesterase activity"/>
    <property type="evidence" value="ECO:0007669"/>
    <property type="project" value="UniProtKB-EC"/>
</dbReference>
<evidence type="ECO:0000313" key="9">
    <source>
        <dbReference type="Proteomes" id="UP000002866"/>
    </source>
</evidence>
<dbReference type="PANTHER" id="PTHR46042">
    <property type="entry name" value="DIPHTHINE METHYLTRANSFERASE"/>
    <property type="match status" value="1"/>
</dbReference>
<evidence type="ECO:0000256" key="4">
    <source>
        <dbReference type="ARBA" id="ARBA00022801"/>
    </source>
</evidence>
<comment type="similarity">
    <text evidence="5">Belongs to the DPH7 family.</text>
</comment>
<comment type="catalytic activity">
    <reaction evidence="7">
        <text>diphthine methyl ester-[translation elongation factor 2] + H2O = diphthine-[translation elongation factor 2] + methanol + H(+)</text>
        <dbReference type="Rhea" id="RHEA:42656"/>
        <dbReference type="Rhea" id="RHEA-COMP:10172"/>
        <dbReference type="Rhea" id="RHEA-COMP:10173"/>
        <dbReference type="ChEBI" id="CHEBI:15377"/>
        <dbReference type="ChEBI" id="CHEBI:15378"/>
        <dbReference type="ChEBI" id="CHEBI:17790"/>
        <dbReference type="ChEBI" id="CHEBI:79005"/>
        <dbReference type="ChEBI" id="CHEBI:82696"/>
        <dbReference type="EC" id="3.1.1.97"/>
    </reaction>
</comment>
<evidence type="ECO:0000256" key="6">
    <source>
        <dbReference type="ARBA" id="ARBA00039131"/>
    </source>
</evidence>
<dbReference type="AlphaFoldDB" id="I2GV29"/>
<proteinExistence type="inferred from homology"/>
<dbReference type="GO" id="GO:0017183">
    <property type="term" value="P:protein histidyl modification to diphthamide"/>
    <property type="evidence" value="ECO:0007669"/>
    <property type="project" value="EnsemblFungi"/>
</dbReference>
<dbReference type="SMART" id="SM00320">
    <property type="entry name" value="WD40"/>
    <property type="match status" value="3"/>
</dbReference>
<dbReference type="OMA" id="LVCCMYD"/>
<dbReference type="OrthoDB" id="1930760at2759"/>
<reference evidence="8 9" key="1">
    <citation type="journal article" date="2011" name="Proc. Natl. Acad. Sci. U.S.A.">
        <title>Evolutionary erosion of yeast sex chromosomes by mating-type switching accidents.</title>
        <authorList>
            <person name="Gordon J.L."/>
            <person name="Armisen D."/>
            <person name="Proux-Wera E."/>
            <person name="Oheigeartaigh S.S."/>
            <person name="Byrne K.P."/>
            <person name="Wolfe K.H."/>
        </authorList>
    </citation>
    <scope>NUCLEOTIDE SEQUENCE [LARGE SCALE GENOMIC DNA]</scope>
    <source>
        <strain evidence="9">ATCC 34711 / CBS 6284 / DSM 70876 / NBRC 10599 / NRRL Y-10934 / UCD 77-7</strain>
    </source>
</reference>
<dbReference type="FunCoup" id="I2GV29">
    <property type="interactions" value="124"/>
</dbReference>
<dbReference type="RefSeq" id="XP_004177500.1">
    <property type="nucleotide sequence ID" value="XM_004177452.1"/>
</dbReference>
<dbReference type="Proteomes" id="UP000002866">
    <property type="component" value="Chromosome 1"/>
</dbReference>
<sequence>MEESNVLNAVKTNLPPCALRIVHDNFILIGTYNLDKPTGNRDGSLDIFDINLNLIHSYHTYGAILDLKVSPFDRNLIVTGHSTGNLILWKLDFIEETDDLIAKEIKSIQVFDKDTLITSLHFSPLDPTLLLITSTLGDSATINLETGNLENFNVKIIQDFYEKLDTNKPIEVQGSSQVVVVYRDKIESFDRSHDLECWTGEFGYLQPLQNVIFTGGDDSRIIAHDLRSKETIWSNNKIHQAGVVAIKCSNDNFRNNKPTSILTGSYDDHIRSLDLRMMGEMSIFPGDNISAMKVWETNLGGGVWRFSECPEPLKSSLKEGEDKLMVCCMYNGAKIVSLSDKFIDETGEYFQEVGYLKTGHESMCYGGDWSSEFIATCSFYDNSLQLWKE</sequence>
<keyword evidence="4" id="KW-0378">Hydrolase</keyword>
<dbReference type="PANTHER" id="PTHR46042:SF1">
    <property type="entry name" value="DIPHTHINE METHYLTRANSFERASE"/>
    <property type="match status" value="1"/>
</dbReference>
<dbReference type="STRING" id="1071380.I2GV29"/>
<dbReference type="EC" id="3.1.1.97" evidence="6"/>
<keyword evidence="2" id="KW-0853">WD repeat</keyword>
<evidence type="ECO:0000313" key="8">
    <source>
        <dbReference type="EMBL" id="CCH57981.1"/>
    </source>
</evidence>
<dbReference type="GO" id="GO:0032456">
    <property type="term" value="P:endocytic recycling"/>
    <property type="evidence" value="ECO:0007669"/>
    <property type="project" value="EnsemblFungi"/>
</dbReference>
<dbReference type="GO" id="GO:0005768">
    <property type="term" value="C:endosome"/>
    <property type="evidence" value="ECO:0007669"/>
    <property type="project" value="EnsemblFungi"/>
</dbReference>
<keyword evidence="3" id="KW-0677">Repeat</keyword>
<dbReference type="InterPro" id="IPR015943">
    <property type="entry name" value="WD40/YVTN_repeat-like_dom_sf"/>
</dbReference>
<dbReference type="InterPro" id="IPR036322">
    <property type="entry name" value="WD40_repeat_dom_sf"/>
</dbReference>
<protein>
    <recommendedName>
        <fullName evidence="6">methylated diphthine methylhydrolase</fullName>
        <ecNumber evidence="6">3.1.1.97</ecNumber>
    </recommendedName>
</protein>
<evidence type="ECO:0000256" key="3">
    <source>
        <dbReference type="ARBA" id="ARBA00022737"/>
    </source>
</evidence>
<dbReference type="InterPro" id="IPR052415">
    <property type="entry name" value="Diphthine_MTase"/>
</dbReference>
<dbReference type="KEGG" id="tbl:TBLA_0A01810"/>
<accession>I2GV29</accession>
<dbReference type="EMBL" id="HE806316">
    <property type="protein sequence ID" value="CCH57981.1"/>
    <property type="molecule type" value="Genomic_DNA"/>
</dbReference>
<dbReference type="Gene3D" id="2.130.10.10">
    <property type="entry name" value="YVTN repeat-like/Quinoprotein amine dehydrogenase"/>
    <property type="match status" value="2"/>
</dbReference>
<dbReference type="InterPro" id="IPR001680">
    <property type="entry name" value="WD40_rpt"/>
</dbReference>
<gene>
    <name evidence="8" type="primary">TBLA0A01810</name>
    <name evidence="8" type="ORF">TBLA_0A01810</name>
</gene>
<name>I2GV29_HENB6</name>
<dbReference type="eggNOG" id="KOG0280">
    <property type="taxonomic scope" value="Eukaryota"/>
</dbReference>
<dbReference type="SUPFAM" id="SSF50978">
    <property type="entry name" value="WD40 repeat-like"/>
    <property type="match status" value="1"/>
</dbReference>
<evidence type="ECO:0000256" key="2">
    <source>
        <dbReference type="ARBA" id="ARBA00022574"/>
    </source>
</evidence>
<evidence type="ECO:0000256" key="1">
    <source>
        <dbReference type="ARBA" id="ARBA00005156"/>
    </source>
</evidence>
<keyword evidence="9" id="KW-1185">Reference proteome</keyword>
<dbReference type="InParanoid" id="I2GV29"/>
<comment type="pathway">
    <text evidence="1">Protein modification; peptidyl-diphthamide biosynthesis.</text>
</comment>
<organism evidence="8 9">
    <name type="scientific">Henningerozyma blattae (strain ATCC 34711 / CBS 6284 / DSM 70876 / NBRC 10599 / NRRL Y-10934 / UCD 77-7)</name>
    <name type="common">Yeast</name>
    <name type="synonym">Tetrapisispora blattae</name>
    <dbReference type="NCBI Taxonomy" id="1071380"/>
    <lineage>
        <taxon>Eukaryota</taxon>
        <taxon>Fungi</taxon>
        <taxon>Dikarya</taxon>
        <taxon>Ascomycota</taxon>
        <taxon>Saccharomycotina</taxon>
        <taxon>Saccharomycetes</taxon>
        <taxon>Saccharomycetales</taxon>
        <taxon>Saccharomycetaceae</taxon>
        <taxon>Henningerozyma</taxon>
    </lineage>
</organism>
<dbReference type="GeneID" id="14493120"/>
<evidence type="ECO:0000256" key="5">
    <source>
        <dbReference type="ARBA" id="ARBA00038092"/>
    </source>
</evidence>
<evidence type="ECO:0000256" key="7">
    <source>
        <dbReference type="ARBA" id="ARBA00047551"/>
    </source>
</evidence>